<keyword evidence="1" id="KW-0812">Transmembrane</keyword>
<dbReference type="EMBL" id="CP049263">
    <property type="protein sequence ID" value="QPH96805.1"/>
    <property type="molecule type" value="Genomic_DNA"/>
</dbReference>
<accession>A0A7S9RS06</accession>
<gene>
    <name evidence="2" type="ORF">CVS89_00560</name>
</gene>
<sequence length="61" mass="6660">MNYLIGFVIFVEGLSILVDPAPPINIFGLPKGDVIPYGLNIPVGSVMALLGLLFIYRELKK</sequence>
<dbReference type="AlphaFoldDB" id="A0A7S9RS06"/>
<protein>
    <submittedName>
        <fullName evidence="2">Uncharacterized protein</fullName>
    </submittedName>
</protein>
<dbReference type="Proteomes" id="UP000594571">
    <property type="component" value="Chromosome"/>
</dbReference>
<organism evidence="2 3">
    <name type="scientific">Campylobacter concisus</name>
    <dbReference type="NCBI Taxonomy" id="199"/>
    <lineage>
        <taxon>Bacteria</taxon>
        <taxon>Pseudomonadati</taxon>
        <taxon>Campylobacterota</taxon>
        <taxon>Epsilonproteobacteria</taxon>
        <taxon>Campylobacterales</taxon>
        <taxon>Campylobacteraceae</taxon>
        <taxon>Campylobacter</taxon>
    </lineage>
</organism>
<evidence type="ECO:0000256" key="1">
    <source>
        <dbReference type="SAM" id="Phobius"/>
    </source>
</evidence>
<keyword evidence="1" id="KW-1133">Transmembrane helix</keyword>
<reference evidence="2 3" key="1">
    <citation type="journal article" date="2018" name="Emerg. Microbes Infect.">
        <title>Genomic analysis of oral Campylobacter concisus strains identified a potential bacterial molecular marker associated with active Crohn's disease.</title>
        <authorList>
            <person name="Liu F."/>
            <person name="Ma R."/>
            <person name="Tay C.Y.A."/>
            <person name="Octavia S."/>
            <person name="Lan R."/>
            <person name="Chung H.K.L."/>
            <person name="Riordan S.M."/>
            <person name="Grimm M.C."/>
            <person name="Leong R.W."/>
            <person name="Tanaka M.M."/>
            <person name="Connor S."/>
            <person name="Zhang L."/>
        </authorList>
    </citation>
    <scope>NUCLEOTIDE SEQUENCE [LARGE SCALE GENOMIC DNA]</scope>
    <source>
        <strain evidence="2 3">H16O-S1</strain>
    </source>
</reference>
<reference evidence="2 3" key="2">
    <citation type="journal article" date="2020" name="Microb. Genom.">
        <title>Analysis of complete Campylobacter concisus genomes identifies genomospecies features, secretion systems and novel plasmids and their association with severe ulcerative colitis.</title>
        <authorList>
            <person name="Liu F."/>
            <person name="Chen S."/>
            <person name="Luu L.D.W."/>
            <person name="Lee S.A."/>
            <person name="Tay A.C.Y."/>
            <person name="Wu R."/>
            <person name="Riordan S.M."/>
            <person name="Lan R."/>
            <person name="Liu L."/>
            <person name="Zhang L."/>
        </authorList>
    </citation>
    <scope>NUCLEOTIDE SEQUENCE [LARGE SCALE GENOMIC DNA]</scope>
    <source>
        <strain evidence="2 3">H16O-S1</strain>
    </source>
</reference>
<feature type="transmembrane region" description="Helical" evidence="1">
    <location>
        <begin position="36"/>
        <end position="56"/>
    </location>
</feature>
<evidence type="ECO:0000313" key="3">
    <source>
        <dbReference type="Proteomes" id="UP000594571"/>
    </source>
</evidence>
<proteinExistence type="predicted"/>
<dbReference type="RefSeq" id="WP_107848485.1">
    <property type="nucleotide sequence ID" value="NZ_CP049234.1"/>
</dbReference>
<name>A0A7S9RS06_9BACT</name>
<evidence type="ECO:0000313" key="2">
    <source>
        <dbReference type="EMBL" id="QPH96805.1"/>
    </source>
</evidence>
<keyword evidence="1" id="KW-0472">Membrane</keyword>